<dbReference type="EMBL" id="JAMFMA010000002">
    <property type="protein sequence ID" value="MCL6274226.1"/>
    <property type="molecule type" value="Genomic_DNA"/>
</dbReference>
<name>A0ABT0PTC2_9FLAO</name>
<dbReference type="Proteomes" id="UP001203607">
    <property type="component" value="Unassembled WGS sequence"/>
</dbReference>
<proteinExistence type="predicted"/>
<accession>A0ABT0PTC2</accession>
<keyword evidence="2" id="KW-1185">Reference proteome</keyword>
<evidence type="ECO:0000313" key="1">
    <source>
        <dbReference type="EMBL" id="MCL6274226.1"/>
    </source>
</evidence>
<gene>
    <name evidence="1" type="ORF">M3P19_09405</name>
</gene>
<reference evidence="1 2" key="1">
    <citation type="submission" date="2022-05" db="EMBL/GenBank/DDBJ databases">
        <authorList>
            <person name="Park J.-S."/>
        </authorList>
    </citation>
    <scope>NUCLEOTIDE SEQUENCE [LARGE SCALE GENOMIC DNA]</scope>
    <source>
        <strain evidence="1 2">2012CJ35-5</strain>
    </source>
</reference>
<evidence type="ECO:0000313" key="2">
    <source>
        <dbReference type="Proteomes" id="UP001203607"/>
    </source>
</evidence>
<sequence>MKSNFKSDLNKERLLSNYLDQCYQKHLKHYTFKRSTILEDQLNGVDLVLKHKRTGQIMLIDEKAQLDYLNENLPTFAFELYYEKHGEQKTGWLLDANKTTDFYALVTGIYADEVDTFTACNITFVNRKKLIAFLDSRGLSVKKLKSLALSQPHYHGKMELERLNPYTEGYLYFSRKNKSEKPVNLILKLELLIRMKLGKRLV</sequence>
<comment type="caution">
    <text evidence="1">The sequence shown here is derived from an EMBL/GenBank/DDBJ whole genome shotgun (WGS) entry which is preliminary data.</text>
</comment>
<dbReference type="RefSeq" id="WP_249657413.1">
    <property type="nucleotide sequence ID" value="NZ_JAMFMA010000002.1"/>
</dbReference>
<organism evidence="1 2">
    <name type="scientific">Flagellimonas spongiicola</name>
    <dbReference type="NCBI Taxonomy" id="2942208"/>
    <lineage>
        <taxon>Bacteria</taxon>
        <taxon>Pseudomonadati</taxon>
        <taxon>Bacteroidota</taxon>
        <taxon>Flavobacteriia</taxon>
        <taxon>Flavobacteriales</taxon>
        <taxon>Flavobacteriaceae</taxon>
        <taxon>Flagellimonas</taxon>
    </lineage>
</organism>
<protein>
    <submittedName>
        <fullName evidence="1">Uncharacterized protein</fullName>
    </submittedName>
</protein>